<keyword evidence="3" id="KW-1185">Reference proteome</keyword>
<dbReference type="PIRSF" id="PIRSF006421">
    <property type="entry name" value="UCP006421"/>
    <property type="match status" value="1"/>
</dbReference>
<dbReference type="HAMAP" id="MF_01079">
    <property type="entry name" value="UPF0280"/>
    <property type="match status" value="1"/>
</dbReference>
<dbReference type="Proteomes" id="UP000681041">
    <property type="component" value="Chromosome"/>
</dbReference>
<accession>A0A8T8KBN2</accession>
<dbReference type="EMBL" id="CP058560">
    <property type="protein sequence ID" value="QUH22801.1"/>
    <property type="molecule type" value="Genomic_DNA"/>
</dbReference>
<gene>
    <name evidence="2" type="ORF">HYG87_02920</name>
</gene>
<dbReference type="OrthoDB" id="50299at2157"/>
<dbReference type="GeneID" id="64819683"/>
<dbReference type="RefSeq" id="WP_211533748.1">
    <property type="nucleotide sequence ID" value="NZ_CP058560.1"/>
</dbReference>
<dbReference type="KEGG" id="meme:HYG87_02920"/>
<dbReference type="InterPro" id="IPR007183">
    <property type="entry name" value="UPF0280"/>
</dbReference>
<dbReference type="NCBIfam" id="NF003321">
    <property type="entry name" value="PRK04334.1-1"/>
    <property type="match status" value="1"/>
</dbReference>
<evidence type="ECO:0000313" key="2">
    <source>
        <dbReference type="EMBL" id="QUH22801.1"/>
    </source>
</evidence>
<dbReference type="AlphaFoldDB" id="A0A8T8KBN2"/>
<dbReference type="SUPFAM" id="SSF143631">
    <property type="entry name" value="ApbE-like"/>
    <property type="match status" value="1"/>
</dbReference>
<proteinExistence type="inferred from homology"/>
<comment type="similarity">
    <text evidence="1">Belongs to the UPF0280 family.</text>
</comment>
<organism evidence="2 3">
    <name type="scientific">Methanobacterium alkalithermotolerans</name>
    <dbReference type="NCBI Taxonomy" id="2731220"/>
    <lineage>
        <taxon>Archaea</taxon>
        <taxon>Methanobacteriati</taxon>
        <taxon>Methanobacteriota</taxon>
        <taxon>Methanomada group</taxon>
        <taxon>Methanobacteria</taxon>
        <taxon>Methanobacteriales</taxon>
        <taxon>Methanobacteriaceae</taxon>
        <taxon>Methanobacterium</taxon>
    </lineage>
</organism>
<evidence type="ECO:0000313" key="3">
    <source>
        <dbReference type="Proteomes" id="UP000681041"/>
    </source>
</evidence>
<evidence type="ECO:0000256" key="1">
    <source>
        <dbReference type="HAMAP-Rule" id="MF_01079"/>
    </source>
</evidence>
<protein>
    <recommendedName>
        <fullName evidence="1">UPF0280 protein HYG87_02920</fullName>
    </recommendedName>
</protein>
<dbReference type="Gene3D" id="3.10.520.10">
    <property type="entry name" value="ApbE-like domains"/>
    <property type="match status" value="1"/>
</dbReference>
<reference evidence="2" key="1">
    <citation type="submission" date="2020-07" db="EMBL/GenBank/DDBJ databases">
        <title>Methanobacterium. sp. MethCan genome.</title>
        <authorList>
            <person name="Postec A."/>
            <person name="Quemeneur M."/>
        </authorList>
    </citation>
    <scope>NUCLEOTIDE SEQUENCE</scope>
    <source>
        <strain evidence="2">MethCAN</strain>
    </source>
</reference>
<dbReference type="InterPro" id="IPR037456">
    <property type="entry name" value="MA1715-like"/>
</dbReference>
<dbReference type="InterPro" id="IPR003374">
    <property type="entry name" value="ApbE-like_sf"/>
</dbReference>
<name>A0A8T8KBN2_9EURY</name>
<sequence>MFCKKIEIGETHINFSSDMENIDISSFIINERLKLISYIKRNPDFKNSLEPVPRDHSLKNAPLIVKMMDRASRKGEVGPMAAVAGTIAELSLSFLLKKGSKYSIIDNGGDIALKTNKKIVCGLYAGNSSLSGKIGFEIKAGKVQGVCTSSGTVGHSISFGRSDSVTVFATQASAADALATSIANEANGDLDSDAVQNCLERADDFKEYLKGVLVIVGESAGTLGKIPTLVQTNKKRALGDLFEI</sequence>